<gene>
    <name evidence="1" type="ORF">TBRA_LOCUS8377</name>
</gene>
<protein>
    <submittedName>
        <fullName evidence="1">Uncharacterized protein</fullName>
    </submittedName>
</protein>
<feature type="non-terminal residue" evidence="1">
    <location>
        <position position="1"/>
    </location>
</feature>
<dbReference type="Proteomes" id="UP000479190">
    <property type="component" value="Unassembled WGS sequence"/>
</dbReference>
<accession>A0A6H5IL90</accession>
<name>A0A6H5IL90_9HYME</name>
<reference evidence="1 2" key="1">
    <citation type="submission" date="2020-02" db="EMBL/GenBank/DDBJ databases">
        <authorList>
            <person name="Ferguson B K."/>
        </authorList>
    </citation>
    <scope>NUCLEOTIDE SEQUENCE [LARGE SCALE GENOMIC DNA]</scope>
</reference>
<evidence type="ECO:0000313" key="2">
    <source>
        <dbReference type="Proteomes" id="UP000479190"/>
    </source>
</evidence>
<organism evidence="1 2">
    <name type="scientific">Trichogramma brassicae</name>
    <dbReference type="NCBI Taxonomy" id="86971"/>
    <lineage>
        <taxon>Eukaryota</taxon>
        <taxon>Metazoa</taxon>
        <taxon>Ecdysozoa</taxon>
        <taxon>Arthropoda</taxon>
        <taxon>Hexapoda</taxon>
        <taxon>Insecta</taxon>
        <taxon>Pterygota</taxon>
        <taxon>Neoptera</taxon>
        <taxon>Endopterygota</taxon>
        <taxon>Hymenoptera</taxon>
        <taxon>Apocrita</taxon>
        <taxon>Proctotrupomorpha</taxon>
        <taxon>Chalcidoidea</taxon>
        <taxon>Trichogrammatidae</taxon>
        <taxon>Trichogramma</taxon>
    </lineage>
</organism>
<proteinExistence type="predicted"/>
<keyword evidence="2" id="KW-1185">Reference proteome</keyword>
<sequence>MIFEHLTNKDFYAICLAATDPIPTMDVSYFIKSIFHFLIRINKLKKIGIVPRPFAFLLLRNESVWNGRTSETNRDVKIAQISSRVARSNT</sequence>
<dbReference type="EMBL" id="CADCXV010000818">
    <property type="protein sequence ID" value="CAB0036511.1"/>
    <property type="molecule type" value="Genomic_DNA"/>
</dbReference>
<evidence type="ECO:0000313" key="1">
    <source>
        <dbReference type="EMBL" id="CAB0036511.1"/>
    </source>
</evidence>
<dbReference type="AlphaFoldDB" id="A0A6H5IL90"/>
<feature type="non-terminal residue" evidence="1">
    <location>
        <position position="90"/>
    </location>
</feature>